<proteinExistence type="inferred from homology"/>
<gene>
    <name evidence="6" type="ORF">BDV36DRAFT_279151</name>
</gene>
<evidence type="ECO:0008006" key="8">
    <source>
        <dbReference type="Google" id="ProtNLM"/>
    </source>
</evidence>
<reference evidence="6 7" key="1">
    <citation type="submission" date="2019-04" db="EMBL/GenBank/DDBJ databases">
        <authorList>
            <consortium name="DOE Joint Genome Institute"/>
            <person name="Mondo S."/>
            <person name="Kjaerbolling I."/>
            <person name="Vesth T."/>
            <person name="Frisvad J.C."/>
            <person name="Nybo J.L."/>
            <person name="Theobald S."/>
            <person name="Kildgaard S."/>
            <person name="Isbrandt T."/>
            <person name="Kuo A."/>
            <person name="Sato A."/>
            <person name="Lyhne E.K."/>
            <person name="Kogle M.E."/>
            <person name="Wiebenga A."/>
            <person name="Kun R.S."/>
            <person name="Lubbers R.J."/>
            <person name="Makela M.R."/>
            <person name="Barry K."/>
            <person name="Chovatia M."/>
            <person name="Clum A."/>
            <person name="Daum C."/>
            <person name="Haridas S."/>
            <person name="He G."/>
            <person name="LaButti K."/>
            <person name="Lipzen A."/>
            <person name="Riley R."/>
            <person name="Salamov A."/>
            <person name="Simmons B.A."/>
            <person name="Magnuson J.K."/>
            <person name="Henrissat B."/>
            <person name="Mortensen U.H."/>
            <person name="Larsen T.O."/>
            <person name="Devries R.P."/>
            <person name="Grigoriev I.V."/>
            <person name="Machida M."/>
            <person name="Baker S.E."/>
            <person name="Andersen M.R."/>
            <person name="Cantor M.N."/>
            <person name="Hua S.X."/>
        </authorList>
    </citation>
    <scope>NUCLEOTIDE SEQUENCE [LARGE SCALE GENOMIC DNA]</scope>
    <source>
        <strain evidence="6 7">CBS 117616</strain>
    </source>
</reference>
<keyword evidence="3" id="KW-0560">Oxidoreductase</keyword>
<dbReference type="PROSITE" id="PS00061">
    <property type="entry name" value="ADH_SHORT"/>
    <property type="match status" value="1"/>
</dbReference>
<sequence>MANHPRTVLITGCSKGGIGHSLASSFHDAGLLVFATARELSSMEDLAIRGIKTFSLDVTLPEDVQRVRQRIEEFTEHGLDFLVNNASVDCTVPSVDIADDDIQSTFETNVFSVMRMVREFTPLLILAKGTIINIGSVAAVIPYVFSGIYNASKAALHAYSNTLRLELAPFGVKVMIVVTGGIKSRITRTKRTLNENSIYLPISDAFERRVTHSQEGAMRNEDYARCVVNQALQAKPPRWLWQGNKSWIIWFLDSFFPRSIWGGLFMPLLESMLGLYALITQAKRAKPR</sequence>
<evidence type="ECO:0000313" key="6">
    <source>
        <dbReference type="EMBL" id="KAE8423632.1"/>
    </source>
</evidence>
<keyword evidence="5" id="KW-0472">Membrane</keyword>
<dbReference type="PRINTS" id="PR00081">
    <property type="entry name" value="GDHRDH"/>
</dbReference>
<name>A0ABQ6X2S3_9EURO</name>
<dbReference type="Gene3D" id="3.40.50.720">
    <property type="entry name" value="NAD(P)-binding Rossmann-like Domain"/>
    <property type="match status" value="1"/>
</dbReference>
<dbReference type="InterPro" id="IPR036291">
    <property type="entry name" value="NAD(P)-bd_dom_sf"/>
</dbReference>
<dbReference type="PANTHER" id="PTHR44169">
    <property type="entry name" value="NADPH-DEPENDENT 1-ACYLDIHYDROXYACETONE PHOSPHATE REDUCTASE"/>
    <property type="match status" value="1"/>
</dbReference>
<keyword evidence="2" id="KW-0521">NADP</keyword>
<feature type="transmembrane region" description="Helical" evidence="5">
    <location>
        <begin position="260"/>
        <end position="279"/>
    </location>
</feature>
<dbReference type="Proteomes" id="UP000325395">
    <property type="component" value="Unassembled WGS sequence"/>
</dbReference>
<keyword evidence="5" id="KW-1133">Transmembrane helix</keyword>
<keyword evidence="7" id="KW-1185">Reference proteome</keyword>
<dbReference type="PRINTS" id="PR00080">
    <property type="entry name" value="SDRFAMILY"/>
</dbReference>
<feature type="transmembrane region" description="Helical" evidence="5">
    <location>
        <begin position="123"/>
        <end position="145"/>
    </location>
</feature>
<dbReference type="EMBL" id="ML735688">
    <property type="protein sequence ID" value="KAE8423632.1"/>
    <property type="molecule type" value="Genomic_DNA"/>
</dbReference>
<keyword evidence="5" id="KW-0812">Transmembrane</keyword>
<dbReference type="PANTHER" id="PTHR44169:SF6">
    <property type="entry name" value="NADPH-DEPENDENT 1-ACYLDIHYDROXYACETONE PHOSPHATE REDUCTASE"/>
    <property type="match status" value="1"/>
</dbReference>
<dbReference type="InterPro" id="IPR002347">
    <property type="entry name" value="SDR_fam"/>
</dbReference>
<organism evidence="6 7">
    <name type="scientific">Aspergillus pseudocaelatus</name>
    <dbReference type="NCBI Taxonomy" id="1825620"/>
    <lineage>
        <taxon>Eukaryota</taxon>
        <taxon>Fungi</taxon>
        <taxon>Dikarya</taxon>
        <taxon>Ascomycota</taxon>
        <taxon>Pezizomycotina</taxon>
        <taxon>Eurotiomycetes</taxon>
        <taxon>Eurotiomycetidae</taxon>
        <taxon>Eurotiales</taxon>
        <taxon>Aspergillaceae</taxon>
        <taxon>Aspergillus</taxon>
        <taxon>Aspergillus subgen. Circumdati</taxon>
    </lineage>
</organism>
<dbReference type="InterPro" id="IPR020904">
    <property type="entry name" value="Sc_DH/Rdtase_CS"/>
</dbReference>
<evidence type="ECO:0000256" key="2">
    <source>
        <dbReference type="ARBA" id="ARBA00022857"/>
    </source>
</evidence>
<evidence type="ECO:0000256" key="4">
    <source>
        <dbReference type="RuleBase" id="RU000363"/>
    </source>
</evidence>
<evidence type="ECO:0000256" key="3">
    <source>
        <dbReference type="ARBA" id="ARBA00023002"/>
    </source>
</evidence>
<protein>
    <recommendedName>
        <fullName evidence="8">Short chain dehydrogenase/reductase</fullName>
    </recommendedName>
</protein>
<evidence type="ECO:0000256" key="1">
    <source>
        <dbReference type="ARBA" id="ARBA00006484"/>
    </source>
</evidence>
<evidence type="ECO:0000256" key="5">
    <source>
        <dbReference type="SAM" id="Phobius"/>
    </source>
</evidence>
<evidence type="ECO:0000313" key="7">
    <source>
        <dbReference type="Proteomes" id="UP000325395"/>
    </source>
</evidence>
<dbReference type="SUPFAM" id="SSF51735">
    <property type="entry name" value="NAD(P)-binding Rossmann-fold domains"/>
    <property type="match status" value="1"/>
</dbReference>
<comment type="similarity">
    <text evidence="1 4">Belongs to the short-chain dehydrogenases/reductases (SDR) family.</text>
</comment>
<dbReference type="CDD" id="cd05374">
    <property type="entry name" value="17beta-HSD-like_SDR_c"/>
    <property type="match status" value="1"/>
</dbReference>
<dbReference type="Pfam" id="PF00106">
    <property type="entry name" value="adh_short"/>
    <property type="match status" value="1"/>
</dbReference>
<accession>A0ABQ6X2S3</accession>